<evidence type="ECO:0000259" key="1">
    <source>
        <dbReference type="PROSITE" id="PS51704"/>
    </source>
</evidence>
<organism evidence="2 3">
    <name type="scientific">Virgibacillus siamensis</name>
    <dbReference type="NCBI Taxonomy" id="480071"/>
    <lineage>
        <taxon>Bacteria</taxon>
        <taxon>Bacillati</taxon>
        <taxon>Bacillota</taxon>
        <taxon>Bacilli</taxon>
        <taxon>Bacillales</taxon>
        <taxon>Bacillaceae</taxon>
        <taxon>Virgibacillus</taxon>
    </lineage>
</organism>
<dbReference type="Pfam" id="PF03009">
    <property type="entry name" value="GDPD"/>
    <property type="match status" value="1"/>
</dbReference>
<feature type="domain" description="GP-PDE" evidence="1">
    <location>
        <begin position="32"/>
        <end position="269"/>
    </location>
</feature>
<comment type="caution">
    <text evidence="2">The sequence shown here is derived from an EMBL/GenBank/DDBJ whole genome shotgun (WGS) entry which is preliminary data.</text>
</comment>
<dbReference type="PANTHER" id="PTHR46211">
    <property type="entry name" value="GLYCEROPHOSPHORYL DIESTER PHOSPHODIESTERASE"/>
    <property type="match status" value="1"/>
</dbReference>
<protein>
    <recommendedName>
        <fullName evidence="1">GP-PDE domain-containing protein</fullName>
    </recommendedName>
</protein>
<name>A0ABN1G668_9BACI</name>
<gene>
    <name evidence="2" type="ORF">GCM10009001_22670</name>
</gene>
<dbReference type="PROSITE" id="PS51704">
    <property type="entry name" value="GP_PDE"/>
    <property type="match status" value="1"/>
</dbReference>
<dbReference type="SUPFAM" id="SSF51695">
    <property type="entry name" value="PLC-like phosphodiesterases"/>
    <property type="match status" value="1"/>
</dbReference>
<dbReference type="InterPro" id="IPR030395">
    <property type="entry name" value="GP_PDE_dom"/>
</dbReference>
<dbReference type="CDD" id="cd08583">
    <property type="entry name" value="PI-PLCc_GDPD_SF_unchar1"/>
    <property type="match status" value="1"/>
</dbReference>
<reference evidence="2 3" key="1">
    <citation type="journal article" date="2019" name="Int. J. Syst. Evol. Microbiol.">
        <title>The Global Catalogue of Microorganisms (GCM) 10K type strain sequencing project: providing services to taxonomists for standard genome sequencing and annotation.</title>
        <authorList>
            <consortium name="The Broad Institute Genomics Platform"/>
            <consortium name="The Broad Institute Genome Sequencing Center for Infectious Disease"/>
            <person name="Wu L."/>
            <person name="Ma J."/>
        </authorList>
    </citation>
    <scope>NUCLEOTIDE SEQUENCE [LARGE SCALE GENOMIC DNA]</scope>
    <source>
        <strain evidence="2 3">JCM 15395</strain>
    </source>
</reference>
<accession>A0ABN1G668</accession>
<dbReference type="PANTHER" id="PTHR46211:SF1">
    <property type="entry name" value="GLYCEROPHOSPHODIESTER PHOSPHODIESTERASE, CYTOPLASMIC"/>
    <property type="match status" value="1"/>
</dbReference>
<dbReference type="PROSITE" id="PS51257">
    <property type="entry name" value="PROKAR_LIPOPROTEIN"/>
    <property type="match status" value="1"/>
</dbReference>
<evidence type="ECO:0000313" key="3">
    <source>
        <dbReference type="Proteomes" id="UP001500866"/>
    </source>
</evidence>
<sequence>MKRLVILFLLIILLVGCLSRKESVTGNPWTKYQLIAHAGGGINNHKYTNSKEAFLNSYKNGFRLFEFDLSLTSDNKLVARHGWDKSYGQELGILSEASTYNEFMNSTYYNKYTPMSFNMVLELLKEYPDIYVILDGKVESPEDTKVLYKKINETTEKLNKNTLKRIIPQFFYTEDVKTIRKHGFKDLLYVVGREKYTPDSLTEFCLKNSIDAVSLSKSRTKQKLIDKLNKENIKIYMYTLNSTNTMNKYLDKGVDGFFSDFVTPEKFKKE</sequence>
<keyword evidence="3" id="KW-1185">Reference proteome</keyword>
<dbReference type="EMBL" id="BAAADS010000016">
    <property type="protein sequence ID" value="GAA0604890.1"/>
    <property type="molecule type" value="Genomic_DNA"/>
</dbReference>
<evidence type="ECO:0000313" key="2">
    <source>
        <dbReference type="EMBL" id="GAA0604890.1"/>
    </source>
</evidence>
<dbReference type="RefSeq" id="WP_343813120.1">
    <property type="nucleotide sequence ID" value="NZ_BAAADS010000016.1"/>
</dbReference>
<proteinExistence type="predicted"/>
<dbReference type="Gene3D" id="3.20.20.190">
    <property type="entry name" value="Phosphatidylinositol (PI) phosphodiesterase"/>
    <property type="match status" value="1"/>
</dbReference>
<dbReference type="InterPro" id="IPR017946">
    <property type="entry name" value="PLC-like_Pdiesterase_TIM-brl"/>
</dbReference>
<dbReference type="Proteomes" id="UP001500866">
    <property type="component" value="Unassembled WGS sequence"/>
</dbReference>